<sequence>MLVKSERRSELIAFEDTKAGVKGLVDAGLTKSQAFSTLNHKSRGREAMIMPKSVVNHGIPVDVLDRITNGIREFYEQDSELKKKFYKRFGMKVFYQSNYNLYQSSAADWRDTFGCFVAPDPPKPEVPSVCRGCFFLVDHYYPACPELELTLGSSKHTNGSFITILLQDQVGGLQVLYENQWLITNDKFISVDHRVRAKNVGPRISVASFFRPYVYGENSKVYGPIKELLSEENPQIYQEVDIKDYLAYYFSKERSLH</sequence>
<dbReference type="SUPFAM" id="SSF51197">
    <property type="entry name" value="Clavaminate synthase-like"/>
    <property type="match status" value="1"/>
</dbReference>
<gene>
    <name evidence="7" type="ORF">RchiOBHm_Chr4g0392141</name>
</gene>
<comment type="similarity">
    <text evidence="1">Belongs to the iron/ascorbate-dependent oxidoreductase family.</text>
</comment>
<keyword evidence="2" id="KW-0479">Metal-binding</keyword>
<evidence type="ECO:0000256" key="4">
    <source>
        <dbReference type="ARBA" id="ARBA00023004"/>
    </source>
</evidence>
<keyword evidence="8" id="KW-1185">Reference proteome</keyword>
<evidence type="ECO:0000256" key="3">
    <source>
        <dbReference type="ARBA" id="ARBA00023002"/>
    </source>
</evidence>
<evidence type="ECO:0000259" key="5">
    <source>
        <dbReference type="Pfam" id="PF03171"/>
    </source>
</evidence>
<keyword evidence="3 7" id="KW-0560">Oxidoreductase</keyword>
<dbReference type="InterPro" id="IPR027443">
    <property type="entry name" value="IPNS-like_sf"/>
</dbReference>
<name>A0A2P6QQN7_ROSCH</name>
<evidence type="ECO:0000259" key="6">
    <source>
        <dbReference type="Pfam" id="PF14226"/>
    </source>
</evidence>
<dbReference type="EC" id="1.14.11.20" evidence="7"/>
<dbReference type="PANTHER" id="PTHR10209">
    <property type="entry name" value="OXIDOREDUCTASE, 2OG-FE II OXYGENASE FAMILY PROTEIN"/>
    <property type="match status" value="1"/>
</dbReference>
<dbReference type="AlphaFoldDB" id="A0A2P6QQN7"/>
<dbReference type="Proteomes" id="UP000238479">
    <property type="component" value="Chromosome 4"/>
</dbReference>
<feature type="domain" description="Non-haem dioxygenase N-terminal" evidence="6">
    <location>
        <begin position="54"/>
        <end position="121"/>
    </location>
</feature>
<evidence type="ECO:0000256" key="1">
    <source>
        <dbReference type="ARBA" id="ARBA00008056"/>
    </source>
</evidence>
<dbReference type="Gene3D" id="2.60.120.330">
    <property type="entry name" value="B-lactam Antibiotic, Isopenicillin N Synthase, Chain"/>
    <property type="match status" value="2"/>
</dbReference>
<dbReference type="InterPro" id="IPR026992">
    <property type="entry name" value="DIOX_N"/>
</dbReference>
<dbReference type="Pfam" id="PF14226">
    <property type="entry name" value="DIOX_N"/>
    <property type="match status" value="1"/>
</dbReference>
<accession>A0A2P6QQN7</accession>
<dbReference type="GO" id="GO:0046872">
    <property type="term" value="F:metal ion binding"/>
    <property type="evidence" value="ECO:0007669"/>
    <property type="project" value="UniProtKB-KW"/>
</dbReference>
<evidence type="ECO:0000313" key="8">
    <source>
        <dbReference type="Proteomes" id="UP000238479"/>
    </source>
</evidence>
<dbReference type="EMBL" id="PDCK01000042">
    <property type="protein sequence ID" value="PRQ36492.1"/>
    <property type="molecule type" value="Genomic_DNA"/>
</dbReference>
<protein>
    <submittedName>
        <fullName evidence="7">Putative deacetoxyvindoline 4-hydroxylase</fullName>
        <ecNumber evidence="7">1.14.11.20</ecNumber>
    </submittedName>
</protein>
<reference evidence="7 8" key="1">
    <citation type="journal article" date="2018" name="Nat. Genet.">
        <title>The Rosa genome provides new insights in the design of modern roses.</title>
        <authorList>
            <person name="Bendahmane M."/>
        </authorList>
    </citation>
    <scope>NUCLEOTIDE SEQUENCE [LARGE SCALE GENOMIC DNA]</scope>
    <source>
        <strain evidence="8">cv. Old Blush</strain>
    </source>
</reference>
<dbReference type="GO" id="GO:0050590">
    <property type="term" value="F:desacetoxyvindoline 4-hydroxylase activity"/>
    <property type="evidence" value="ECO:0007669"/>
    <property type="project" value="UniProtKB-EC"/>
</dbReference>
<dbReference type="Pfam" id="PF03171">
    <property type="entry name" value="2OG-FeII_Oxy"/>
    <property type="match status" value="1"/>
</dbReference>
<evidence type="ECO:0000256" key="2">
    <source>
        <dbReference type="ARBA" id="ARBA00022723"/>
    </source>
</evidence>
<proteinExistence type="inferred from homology"/>
<dbReference type="Gramene" id="PRQ36492">
    <property type="protein sequence ID" value="PRQ36492"/>
    <property type="gene ID" value="RchiOBHm_Chr4g0392141"/>
</dbReference>
<keyword evidence="4" id="KW-0408">Iron</keyword>
<feature type="domain" description="Isopenicillin N synthase-like Fe(2+) 2OG dioxygenase" evidence="5">
    <location>
        <begin position="136"/>
        <end position="212"/>
    </location>
</feature>
<dbReference type="InterPro" id="IPR044861">
    <property type="entry name" value="IPNS-like_FE2OG_OXY"/>
</dbReference>
<comment type="caution">
    <text evidence="7">The sequence shown here is derived from an EMBL/GenBank/DDBJ whole genome shotgun (WGS) entry which is preliminary data.</text>
</comment>
<dbReference type="PANTHER" id="PTHR10209:SF123">
    <property type="entry name" value="FE2OG DIOXYGENASE DOMAIN-CONTAINING PROTEIN"/>
    <property type="match status" value="1"/>
</dbReference>
<organism evidence="7 8">
    <name type="scientific">Rosa chinensis</name>
    <name type="common">China rose</name>
    <dbReference type="NCBI Taxonomy" id="74649"/>
    <lineage>
        <taxon>Eukaryota</taxon>
        <taxon>Viridiplantae</taxon>
        <taxon>Streptophyta</taxon>
        <taxon>Embryophyta</taxon>
        <taxon>Tracheophyta</taxon>
        <taxon>Spermatophyta</taxon>
        <taxon>Magnoliopsida</taxon>
        <taxon>eudicotyledons</taxon>
        <taxon>Gunneridae</taxon>
        <taxon>Pentapetalae</taxon>
        <taxon>rosids</taxon>
        <taxon>fabids</taxon>
        <taxon>Rosales</taxon>
        <taxon>Rosaceae</taxon>
        <taxon>Rosoideae</taxon>
        <taxon>Rosoideae incertae sedis</taxon>
        <taxon>Rosa</taxon>
    </lineage>
</organism>
<evidence type="ECO:0000313" key="7">
    <source>
        <dbReference type="EMBL" id="PRQ36492.1"/>
    </source>
</evidence>